<reference evidence="2" key="2">
    <citation type="journal article" date="2024" name="Plant">
        <title>Genomic evolution and insights into agronomic trait innovations of Sesamum species.</title>
        <authorList>
            <person name="Miao H."/>
            <person name="Wang L."/>
            <person name="Qu L."/>
            <person name="Liu H."/>
            <person name="Sun Y."/>
            <person name="Le M."/>
            <person name="Wang Q."/>
            <person name="Wei S."/>
            <person name="Zheng Y."/>
            <person name="Lin W."/>
            <person name="Duan Y."/>
            <person name="Cao H."/>
            <person name="Xiong S."/>
            <person name="Wang X."/>
            <person name="Wei L."/>
            <person name="Li C."/>
            <person name="Ma Q."/>
            <person name="Ju M."/>
            <person name="Zhao R."/>
            <person name="Li G."/>
            <person name="Mu C."/>
            <person name="Tian Q."/>
            <person name="Mei H."/>
            <person name="Zhang T."/>
            <person name="Gao T."/>
            <person name="Zhang H."/>
        </authorList>
    </citation>
    <scope>NUCLEOTIDE SEQUENCE</scope>
    <source>
        <strain evidence="2">3651</strain>
    </source>
</reference>
<comment type="caution">
    <text evidence="2">The sequence shown here is derived from an EMBL/GenBank/DDBJ whole genome shotgun (WGS) entry which is preliminary data.</text>
</comment>
<evidence type="ECO:0000313" key="3">
    <source>
        <dbReference type="Proteomes" id="UP001293254"/>
    </source>
</evidence>
<evidence type="ECO:0000256" key="1">
    <source>
        <dbReference type="SAM" id="MobiDB-lite"/>
    </source>
</evidence>
<dbReference type="EMBL" id="JACGWO010000004">
    <property type="protein sequence ID" value="KAK4428727.1"/>
    <property type="molecule type" value="Genomic_DNA"/>
</dbReference>
<reference evidence="2" key="1">
    <citation type="submission" date="2020-06" db="EMBL/GenBank/DDBJ databases">
        <authorList>
            <person name="Li T."/>
            <person name="Hu X."/>
            <person name="Zhang T."/>
            <person name="Song X."/>
            <person name="Zhang H."/>
            <person name="Dai N."/>
            <person name="Sheng W."/>
            <person name="Hou X."/>
            <person name="Wei L."/>
        </authorList>
    </citation>
    <scope>NUCLEOTIDE SEQUENCE</scope>
    <source>
        <strain evidence="2">3651</strain>
        <tissue evidence="2">Leaf</tissue>
    </source>
</reference>
<sequence length="152" mass="16885">MDSLPPAENQIPPADSMTAAPQPLPTPSVPPTKRTYSNVVQNNKVASLHFDPNRAAKKTIWEKESAAMGTVSSFKRDPGISFSYSEIATLAERLKYALVGKFSHGLPNLTFLKNRIVKLDLRGFVCMGAINVKHVLIHLSHEEDYSRLWLRG</sequence>
<dbReference type="Proteomes" id="UP001293254">
    <property type="component" value="Unassembled WGS sequence"/>
</dbReference>
<gene>
    <name evidence="2" type="ORF">Salat_1172600</name>
</gene>
<proteinExistence type="predicted"/>
<feature type="region of interest" description="Disordered" evidence="1">
    <location>
        <begin position="1"/>
        <end position="32"/>
    </location>
</feature>
<organism evidence="2 3">
    <name type="scientific">Sesamum alatum</name>
    <dbReference type="NCBI Taxonomy" id="300844"/>
    <lineage>
        <taxon>Eukaryota</taxon>
        <taxon>Viridiplantae</taxon>
        <taxon>Streptophyta</taxon>
        <taxon>Embryophyta</taxon>
        <taxon>Tracheophyta</taxon>
        <taxon>Spermatophyta</taxon>
        <taxon>Magnoliopsida</taxon>
        <taxon>eudicotyledons</taxon>
        <taxon>Gunneridae</taxon>
        <taxon>Pentapetalae</taxon>
        <taxon>asterids</taxon>
        <taxon>lamiids</taxon>
        <taxon>Lamiales</taxon>
        <taxon>Pedaliaceae</taxon>
        <taxon>Sesamum</taxon>
    </lineage>
</organism>
<dbReference type="AlphaFoldDB" id="A0AAE1YES3"/>
<name>A0AAE1YES3_9LAMI</name>
<accession>A0AAE1YES3</accession>
<keyword evidence="3" id="KW-1185">Reference proteome</keyword>
<protein>
    <submittedName>
        <fullName evidence="2">Uncharacterized protein</fullName>
    </submittedName>
</protein>
<evidence type="ECO:0000313" key="2">
    <source>
        <dbReference type="EMBL" id="KAK4428727.1"/>
    </source>
</evidence>